<keyword evidence="3" id="KW-1185">Reference proteome</keyword>
<protein>
    <submittedName>
        <fullName evidence="2">9151_t:CDS:1</fullName>
    </submittedName>
</protein>
<dbReference type="Proteomes" id="UP000789405">
    <property type="component" value="Unassembled WGS sequence"/>
</dbReference>
<reference evidence="2" key="1">
    <citation type="submission" date="2021-06" db="EMBL/GenBank/DDBJ databases">
        <authorList>
            <person name="Kallberg Y."/>
            <person name="Tangrot J."/>
            <person name="Rosling A."/>
        </authorList>
    </citation>
    <scope>NUCLEOTIDE SEQUENCE</scope>
    <source>
        <strain evidence="2">MA453B</strain>
    </source>
</reference>
<dbReference type="AlphaFoldDB" id="A0A9N9GCM0"/>
<accession>A0A9N9GCM0</accession>
<evidence type="ECO:0000313" key="3">
    <source>
        <dbReference type="Proteomes" id="UP000789405"/>
    </source>
</evidence>
<organism evidence="2 3">
    <name type="scientific">Dentiscutata erythropus</name>
    <dbReference type="NCBI Taxonomy" id="1348616"/>
    <lineage>
        <taxon>Eukaryota</taxon>
        <taxon>Fungi</taxon>
        <taxon>Fungi incertae sedis</taxon>
        <taxon>Mucoromycota</taxon>
        <taxon>Glomeromycotina</taxon>
        <taxon>Glomeromycetes</taxon>
        <taxon>Diversisporales</taxon>
        <taxon>Gigasporaceae</taxon>
        <taxon>Dentiscutata</taxon>
    </lineage>
</organism>
<sequence length="57" mass="6526">MKGIKRFSRPTSTSSKKTLKKNEKKAFNALTLVPRLMHVTEGSPWCSEEIQNIENSF</sequence>
<proteinExistence type="predicted"/>
<dbReference type="EMBL" id="CAJVPY010003654">
    <property type="protein sequence ID" value="CAG8597671.1"/>
    <property type="molecule type" value="Genomic_DNA"/>
</dbReference>
<evidence type="ECO:0000313" key="2">
    <source>
        <dbReference type="EMBL" id="CAG8597671.1"/>
    </source>
</evidence>
<feature type="region of interest" description="Disordered" evidence="1">
    <location>
        <begin position="1"/>
        <end position="21"/>
    </location>
</feature>
<comment type="caution">
    <text evidence="2">The sequence shown here is derived from an EMBL/GenBank/DDBJ whole genome shotgun (WGS) entry which is preliminary data.</text>
</comment>
<gene>
    <name evidence="2" type="ORF">DERYTH_LOCUS7480</name>
</gene>
<name>A0A9N9GCM0_9GLOM</name>
<evidence type="ECO:0000256" key="1">
    <source>
        <dbReference type="SAM" id="MobiDB-lite"/>
    </source>
</evidence>